<evidence type="ECO:0008006" key="11">
    <source>
        <dbReference type="Google" id="ProtNLM"/>
    </source>
</evidence>
<keyword evidence="7 8" id="KW-0349">Heme</keyword>
<evidence type="ECO:0000256" key="4">
    <source>
        <dbReference type="ARBA" id="ARBA00023002"/>
    </source>
</evidence>
<dbReference type="InterPro" id="IPR036396">
    <property type="entry name" value="Cyt_P450_sf"/>
</dbReference>
<dbReference type="PROSITE" id="PS00086">
    <property type="entry name" value="CYTOCHROME_P450"/>
    <property type="match status" value="1"/>
</dbReference>
<keyword evidence="6 8" id="KW-0503">Monooxygenase</keyword>
<dbReference type="PANTHER" id="PTHR24284">
    <property type="entry name" value="CYTOCHROME P450 FAMILY"/>
    <property type="match status" value="1"/>
</dbReference>
<protein>
    <recommendedName>
        <fullName evidence="11">Cytochrome P450</fullName>
    </recommendedName>
</protein>
<keyword evidence="10" id="KW-1185">Reference proteome</keyword>
<proteinExistence type="inferred from homology"/>
<evidence type="ECO:0000313" key="10">
    <source>
        <dbReference type="Proteomes" id="UP001328107"/>
    </source>
</evidence>
<evidence type="ECO:0000256" key="5">
    <source>
        <dbReference type="ARBA" id="ARBA00023004"/>
    </source>
</evidence>
<evidence type="ECO:0000256" key="1">
    <source>
        <dbReference type="ARBA" id="ARBA00001971"/>
    </source>
</evidence>
<dbReference type="EMBL" id="BTRK01000002">
    <property type="protein sequence ID" value="GMR35090.1"/>
    <property type="molecule type" value="Genomic_DNA"/>
</dbReference>
<dbReference type="SUPFAM" id="SSF48264">
    <property type="entry name" value="Cytochrome P450"/>
    <property type="match status" value="1"/>
</dbReference>
<dbReference type="Pfam" id="PF00067">
    <property type="entry name" value="p450"/>
    <property type="match status" value="1"/>
</dbReference>
<dbReference type="InterPro" id="IPR001128">
    <property type="entry name" value="Cyt_P450"/>
</dbReference>
<comment type="cofactor">
    <cofactor evidence="1 7">
        <name>heme</name>
        <dbReference type="ChEBI" id="CHEBI:30413"/>
    </cofactor>
</comment>
<dbReference type="GO" id="GO:0020037">
    <property type="term" value="F:heme binding"/>
    <property type="evidence" value="ECO:0007669"/>
    <property type="project" value="InterPro"/>
</dbReference>
<dbReference type="GO" id="GO:0005506">
    <property type="term" value="F:iron ion binding"/>
    <property type="evidence" value="ECO:0007669"/>
    <property type="project" value="InterPro"/>
</dbReference>
<reference evidence="10" key="1">
    <citation type="submission" date="2022-10" db="EMBL/GenBank/DDBJ databases">
        <title>Genome assembly of Pristionchus species.</title>
        <authorList>
            <person name="Yoshida K."/>
            <person name="Sommer R.J."/>
        </authorList>
    </citation>
    <scope>NUCLEOTIDE SEQUENCE [LARGE SCALE GENOMIC DNA]</scope>
    <source>
        <strain evidence="10">RS5460</strain>
    </source>
</reference>
<gene>
    <name evidence="9" type="ORF">PMAYCL1PPCAC_05285</name>
</gene>
<dbReference type="FunFam" id="1.10.630.10:FF:000036">
    <property type="entry name" value="CYtochrome P450 family"/>
    <property type="match status" value="1"/>
</dbReference>
<evidence type="ECO:0000256" key="3">
    <source>
        <dbReference type="ARBA" id="ARBA00022723"/>
    </source>
</evidence>
<feature type="binding site" description="axial binding residue" evidence="7">
    <location>
        <position position="433"/>
    </location>
    <ligand>
        <name>heme</name>
        <dbReference type="ChEBI" id="CHEBI:30413"/>
    </ligand>
    <ligandPart>
        <name>Fe</name>
        <dbReference type="ChEBI" id="CHEBI:18248"/>
    </ligandPart>
</feature>
<comment type="caution">
    <text evidence="9">The sequence shown here is derived from an EMBL/GenBank/DDBJ whole genome shotgun (WGS) entry which is preliminary data.</text>
</comment>
<organism evidence="9 10">
    <name type="scientific">Pristionchus mayeri</name>
    <dbReference type="NCBI Taxonomy" id="1317129"/>
    <lineage>
        <taxon>Eukaryota</taxon>
        <taxon>Metazoa</taxon>
        <taxon>Ecdysozoa</taxon>
        <taxon>Nematoda</taxon>
        <taxon>Chromadorea</taxon>
        <taxon>Rhabditida</taxon>
        <taxon>Rhabditina</taxon>
        <taxon>Diplogasteromorpha</taxon>
        <taxon>Diplogasteroidea</taxon>
        <taxon>Neodiplogasteridae</taxon>
        <taxon>Pristionchus</taxon>
    </lineage>
</organism>
<dbReference type="InterPro" id="IPR002401">
    <property type="entry name" value="Cyt_P450_E_grp-I"/>
</dbReference>
<name>A0AAN5C8Y4_9BILA</name>
<dbReference type="PRINTS" id="PR00463">
    <property type="entry name" value="EP450I"/>
</dbReference>
<evidence type="ECO:0000256" key="6">
    <source>
        <dbReference type="ARBA" id="ARBA00023033"/>
    </source>
</evidence>
<dbReference type="GO" id="GO:0004497">
    <property type="term" value="F:monooxygenase activity"/>
    <property type="evidence" value="ECO:0007669"/>
    <property type="project" value="UniProtKB-KW"/>
</dbReference>
<accession>A0AAN5C8Y4</accession>
<dbReference type="Proteomes" id="UP001328107">
    <property type="component" value="Unassembled WGS sequence"/>
</dbReference>
<keyword evidence="3 7" id="KW-0479">Metal-binding</keyword>
<evidence type="ECO:0000256" key="7">
    <source>
        <dbReference type="PIRSR" id="PIRSR602401-1"/>
    </source>
</evidence>
<keyword evidence="4 8" id="KW-0560">Oxidoreductase</keyword>
<dbReference type="Gene3D" id="1.10.630.10">
    <property type="entry name" value="Cytochrome P450"/>
    <property type="match status" value="1"/>
</dbReference>
<dbReference type="PRINTS" id="PR00385">
    <property type="entry name" value="P450"/>
</dbReference>
<evidence type="ECO:0000256" key="8">
    <source>
        <dbReference type="RuleBase" id="RU000461"/>
    </source>
</evidence>
<keyword evidence="5 7" id="KW-0408">Iron</keyword>
<dbReference type="GO" id="GO:0016705">
    <property type="term" value="F:oxidoreductase activity, acting on paired donors, with incorporation or reduction of molecular oxygen"/>
    <property type="evidence" value="ECO:0007669"/>
    <property type="project" value="InterPro"/>
</dbReference>
<dbReference type="CDD" id="cd20617">
    <property type="entry name" value="CYP1_2-like"/>
    <property type="match status" value="1"/>
</dbReference>
<dbReference type="AlphaFoldDB" id="A0AAN5C8Y4"/>
<comment type="similarity">
    <text evidence="2 8">Belongs to the cytochrome P450 family.</text>
</comment>
<dbReference type="PANTHER" id="PTHR24284:SF1">
    <property type="entry name" value="CYTOCHROME P450 FAMILY"/>
    <property type="match status" value="1"/>
</dbReference>
<evidence type="ECO:0000256" key="2">
    <source>
        <dbReference type="ARBA" id="ARBA00010617"/>
    </source>
</evidence>
<dbReference type="InterPro" id="IPR017972">
    <property type="entry name" value="Cyt_P450_CS"/>
</dbReference>
<sequence length="486" mass="55661">MFGLLTLVVLAFVTWELFFFYRRRASLPPGPFAIPLLGNFINEIQLPYLHVAFKRLTDRFGPVYTVHMPMPVVNVADYEILRDVFRSNDVADRIHNVMFEVTRSCENGGIVTSNGEDHAEQRKFAISTLRDFGMGKNLMEEKVRLSAKNMIDFISKQDLNNADLRWPIQIFVSNIINEFLFGYQYPFDDCVKLMDFVLGFNDAVADLSKSMIVPFVFMLPWTRHLPIISYFWGRTQQKFQTMMNYVRVEAAAVKYDPADEPTCFVQAFRKNNKDQRFEQLHSCCADLFLAGQETTTTTLRWAMLFVAAHSDVQDKVRDEILSVIGRDRLPSMADKAKMTYTSAVLHEIQRCANIISPNPFLLHRATVDTKIAGHSIPAGTVVNGDFHQIMKSDPVFEDPERFWPERYLTGDGLALRKELVDRTIPFGIGKRQCAGEGLARTELFIGLVTLVQNFRISPLPGSTIDLKPIYTVVHFPKTQSFRLERI</sequence>
<evidence type="ECO:0000313" key="9">
    <source>
        <dbReference type="EMBL" id="GMR35090.1"/>
    </source>
</evidence>